<dbReference type="Proteomes" id="UP001499884">
    <property type="component" value="Unassembled WGS sequence"/>
</dbReference>
<dbReference type="PANTHER" id="PTHR48050">
    <property type="entry name" value="STEROL 3-BETA-GLUCOSYLTRANSFERASE"/>
    <property type="match status" value="1"/>
</dbReference>
<feature type="domain" description="Erythromycin biosynthesis protein CIII-like N-terminal" evidence="5">
    <location>
        <begin position="22"/>
        <end position="245"/>
    </location>
</feature>
<dbReference type="RefSeq" id="WP_345645357.1">
    <property type="nucleotide sequence ID" value="NZ_BAABEP010000013.1"/>
</dbReference>
<dbReference type="EMBL" id="BAABEP010000013">
    <property type="protein sequence ID" value="GAA3725966.1"/>
    <property type="molecule type" value="Genomic_DNA"/>
</dbReference>
<dbReference type="Pfam" id="PF21036">
    <property type="entry name" value="EryCIII-like_N"/>
    <property type="match status" value="1"/>
</dbReference>
<evidence type="ECO:0000313" key="7">
    <source>
        <dbReference type="Proteomes" id="UP001499884"/>
    </source>
</evidence>
<keyword evidence="3" id="KW-0808">Transferase</keyword>
<dbReference type="InterPro" id="IPR048284">
    <property type="entry name" value="EryCIII-like_N"/>
</dbReference>
<comment type="similarity">
    <text evidence="1">Belongs to the glycosyltransferase 28 family.</text>
</comment>
<dbReference type="Gene3D" id="3.40.50.2000">
    <property type="entry name" value="Glycogen Phosphorylase B"/>
    <property type="match status" value="2"/>
</dbReference>
<evidence type="ECO:0000256" key="3">
    <source>
        <dbReference type="ARBA" id="ARBA00022679"/>
    </source>
</evidence>
<reference evidence="7" key="1">
    <citation type="journal article" date="2019" name="Int. J. Syst. Evol. Microbiol.">
        <title>The Global Catalogue of Microorganisms (GCM) 10K type strain sequencing project: providing services to taxonomists for standard genome sequencing and annotation.</title>
        <authorList>
            <consortium name="The Broad Institute Genomics Platform"/>
            <consortium name="The Broad Institute Genome Sequencing Center for Infectious Disease"/>
            <person name="Wu L."/>
            <person name="Ma J."/>
        </authorList>
    </citation>
    <scope>NUCLEOTIDE SEQUENCE [LARGE SCALE GENOMIC DNA]</scope>
    <source>
        <strain evidence="7">JCM 30846</strain>
    </source>
</reference>
<organism evidence="6 7">
    <name type="scientific">Streptomyces tremellae</name>
    <dbReference type="NCBI Taxonomy" id="1124239"/>
    <lineage>
        <taxon>Bacteria</taxon>
        <taxon>Bacillati</taxon>
        <taxon>Actinomycetota</taxon>
        <taxon>Actinomycetes</taxon>
        <taxon>Kitasatosporales</taxon>
        <taxon>Streptomycetaceae</taxon>
        <taxon>Streptomyces</taxon>
    </lineage>
</organism>
<evidence type="ECO:0000313" key="6">
    <source>
        <dbReference type="EMBL" id="GAA3725966.1"/>
    </source>
</evidence>
<keyword evidence="2" id="KW-0328">Glycosyltransferase</keyword>
<feature type="domain" description="Erythromycin biosynthesis protein CIII-like C-terminal" evidence="4">
    <location>
        <begin position="264"/>
        <end position="405"/>
    </location>
</feature>
<dbReference type="InterPro" id="IPR002213">
    <property type="entry name" value="UDP_glucos_trans"/>
</dbReference>
<keyword evidence="7" id="KW-1185">Reference proteome</keyword>
<dbReference type="InterPro" id="IPR010610">
    <property type="entry name" value="EryCIII-like_C"/>
</dbReference>
<evidence type="ECO:0000259" key="5">
    <source>
        <dbReference type="Pfam" id="PF21036"/>
    </source>
</evidence>
<dbReference type="InterPro" id="IPR050426">
    <property type="entry name" value="Glycosyltransferase_28"/>
</dbReference>
<evidence type="ECO:0000256" key="2">
    <source>
        <dbReference type="ARBA" id="ARBA00022676"/>
    </source>
</evidence>
<gene>
    <name evidence="6" type="ORF">GCM10023082_24950</name>
</gene>
<name>A0ABP7EX15_9ACTN</name>
<proteinExistence type="inferred from homology"/>
<sequence>MRVAFTTSNWAGHYLCMVPLGWALQAAGHEVRVICAPQQSDTISRAGLVPVPVVESPDMMYMSRLNLYARVVEGQEVSPLLPLHPVTGQRVRNLSEFDVATAQRAFSQEYTATVRTAYESMWGFVRTWRPHLVCHDVLSGEGAVVAREAGVPSVYCPPGLFGTSDEELGLDLALLDMVHDMARPHLPGWSREDITHVIDPSPQSAVPPLGDATRMPVRFVPYNGPGGLPPWAFEPRTRRRVCVLWGRSASGIYGADVPALRAAVDAAVACGAEVVLTATAEQVRALGTLGAGVRVLRDFPLDLLLPTSDVLIHHGSDNALMNGAVAGVPQLALALASDQIAFSRRLAGSGAVIALEGLTAEAGQIRSAVETLLDEPGYAGAALALRAEIRQAPAPAVLVSALESMAALN</sequence>
<dbReference type="PANTHER" id="PTHR48050:SF13">
    <property type="entry name" value="STEROL 3-BETA-GLUCOSYLTRANSFERASE UGT80A2"/>
    <property type="match status" value="1"/>
</dbReference>
<comment type="caution">
    <text evidence="6">The sequence shown here is derived from an EMBL/GenBank/DDBJ whole genome shotgun (WGS) entry which is preliminary data.</text>
</comment>
<evidence type="ECO:0000259" key="4">
    <source>
        <dbReference type="Pfam" id="PF06722"/>
    </source>
</evidence>
<protein>
    <submittedName>
        <fullName evidence="6">DUF1205 domain-containing protein</fullName>
    </submittedName>
</protein>
<dbReference type="CDD" id="cd03784">
    <property type="entry name" value="GT1_Gtf-like"/>
    <property type="match status" value="1"/>
</dbReference>
<evidence type="ECO:0000256" key="1">
    <source>
        <dbReference type="ARBA" id="ARBA00006962"/>
    </source>
</evidence>
<accession>A0ABP7EX15</accession>
<dbReference type="Pfam" id="PF06722">
    <property type="entry name" value="EryCIII-like_C"/>
    <property type="match status" value="1"/>
</dbReference>
<dbReference type="SUPFAM" id="SSF53756">
    <property type="entry name" value="UDP-Glycosyltransferase/glycogen phosphorylase"/>
    <property type="match status" value="1"/>
</dbReference>